<dbReference type="EMBL" id="JBHMEI010000034">
    <property type="protein sequence ID" value="MFB9206098.1"/>
    <property type="molecule type" value="Genomic_DNA"/>
</dbReference>
<keyword evidence="4" id="KW-0788">Thiol protease</keyword>
<evidence type="ECO:0000313" key="7">
    <source>
        <dbReference type="Proteomes" id="UP001589647"/>
    </source>
</evidence>
<proteinExistence type="inferred from homology"/>
<dbReference type="InterPro" id="IPR038765">
    <property type="entry name" value="Papain-like_cys_pep_sf"/>
</dbReference>
<dbReference type="PROSITE" id="PS51935">
    <property type="entry name" value="NLPC_P60"/>
    <property type="match status" value="1"/>
</dbReference>
<evidence type="ECO:0000259" key="5">
    <source>
        <dbReference type="PROSITE" id="PS51935"/>
    </source>
</evidence>
<dbReference type="Pfam" id="PF00877">
    <property type="entry name" value="NLPC_P60"/>
    <property type="match status" value="1"/>
</dbReference>
<keyword evidence="2" id="KW-0645">Protease</keyword>
<evidence type="ECO:0000313" key="6">
    <source>
        <dbReference type="EMBL" id="MFB9206098.1"/>
    </source>
</evidence>
<protein>
    <submittedName>
        <fullName evidence="6">C40 family peptidase</fullName>
    </submittedName>
</protein>
<dbReference type="PANTHER" id="PTHR47359:SF3">
    <property type="entry name" value="NLP_P60 DOMAIN-CONTAINING PROTEIN-RELATED"/>
    <property type="match status" value="1"/>
</dbReference>
<dbReference type="SUPFAM" id="SSF54001">
    <property type="entry name" value="Cysteine proteinases"/>
    <property type="match status" value="1"/>
</dbReference>
<feature type="domain" description="NlpC/P60" evidence="5">
    <location>
        <begin position="66"/>
        <end position="205"/>
    </location>
</feature>
<dbReference type="Gene3D" id="3.90.1720.10">
    <property type="entry name" value="endopeptidase domain like (from Nostoc punctiforme)"/>
    <property type="match status" value="1"/>
</dbReference>
<gene>
    <name evidence="6" type="ORF">ACFFV7_33235</name>
</gene>
<comment type="similarity">
    <text evidence="1">Belongs to the peptidase C40 family.</text>
</comment>
<keyword evidence="3" id="KW-0378">Hydrolase</keyword>
<dbReference type="PANTHER" id="PTHR47359">
    <property type="entry name" value="PEPTIDOGLYCAN DL-ENDOPEPTIDASE CWLO"/>
    <property type="match status" value="1"/>
</dbReference>
<evidence type="ECO:0000256" key="3">
    <source>
        <dbReference type="ARBA" id="ARBA00022801"/>
    </source>
</evidence>
<reference evidence="6 7" key="1">
    <citation type="submission" date="2024-09" db="EMBL/GenBank/DDBJ databases">
        <authorList>
            <person name="Sun Q."/>
            <person name="Mori K."/>
        </authorList>
    </citation>
    <scope>NUCLEOTIDE SEQUENCE [LARGE SCALE GENOMIC DNA]</scope>
    <source>
        <strain evidence="6 7">CCM 3426</strain>
    </source>
</reference>
<organism evidence="6 7">
    <name type="scientific">Nonomuraea spiralis</name>
    <dbReference type="NCBI Taxonomy" id="46182"/>
    <lineage>
        <taxon>Bacteria</taxon>
        <taxon>Bacillati</taxon>
        <taxon>Actinomycetota</taxon>
        <taxon>Actinomycetes</taxon>
        <taxon>Streptosporangiales</taxon>
        <taxon>Streptosporangiaceae</taxon>
        <taxon>Nonomuraea</taxon>
    </lineage>
</organism>
<sequence>MPVITATAIGALALIAVLISVIATLLPGYDAPSAFCGTSAPTDNLHQQTATVAASHACAPLTISGAGRGSAAVAAASRWLGTPYSYGGGGLDGPTRGLGQGAKVGFDCSGLIRYAWHQAGTTIPRTTVEQWQALVHVPPGHQASGDLVFFQGFDGGPNRPGHVGLVLDAHHMIEAPRTGLRVRISRYTEREDIIGYGRPSSTRTS</sequence>
<dbReference type="InterPro" id="IPR051794">
    <property type="entry name" value="PG_Endopeptidase_C40"/>
</dbReference>
<accession>A0ABV5INK7</accession>
<keyword evidence="7" id="KW-1185">Reference proteome</keyword>
<evidence type="ECO:0000256" key="2">
    <source>
        <dbReference type="ARBA" id="ARBA00022670"/>
    </source>
</evidence>
<comment type="caution">
    <text evidence="6">The sequence shown here is derived from an EMBL/GenBank/DDBJ whole genome shotgun (WGS) entry which is preliminary data.</text>
</comment>
<evidence type="ECO:0000256" key="4">
    <source>
        <dbReference type="ARBA" id="ARBA00022807"/>
    </source>
</evidence>
<name>A0ABV5INK7_9ACTN</name>
<dbReference type="Proteomes" id="UP001589647">
    <property type="component" value="Unassembled WGS sequence"/>
</dbReference>
<evidence type="ECO:0000256" key="1">
    <source>
        <dbReference type="ARBA" id="ARBA00007074"/>
    </source>
</evidence>
<dbReference type="RefSeq" id="WP_189653986.1">
    <property type="nucleotide sequence ID" value="NZ_BMRC01000053.1"/>
</dbReference>
<dbReference type="InterPro" id="IPR000064">
    <property type="entry name" value="NLP_P60_dom"/>
</dbReference>